<protein>
    <submittedName>
        <fullName evidence="6">DNA mismatch repair protein MutT</fullName>
    </submittedName>
</protein>
<organism evidence="6 7">
    <name type="scientific">Streptomyces shenzhenensis</name>
    <dbReference type="NCBI Taxonomy" id="943815"/>
    <lineage>
        <taxon>Bacteria</taxon>
        <taxon>Bacillati</taxon>
        <taxon>Actinomycetota</taxon>
        <taxon>Actinomycetes</taxon>
        <taxon>Kitasatosporales</taxon>
        <taxon>Streptomycetaceae</taxon>
        <taxon>Streptomyces</taxon>
    </lineage>
</organism>
<dbReference type="Gene3D" id="3.90.79.10">
    <property type="entry name" value="Nucleoside Triphosphate Pyrophosphohydrolase"/>
    <property type="match status" value="1"/>
</dbReference>
<dbReference type="PANTHER" id="PTHR43046">
    <property type="entry name" value="GDP-MANNOSE MANNOSYL HYDROLASE"/>
    <property type="match status" value="1"/>
</dbReference>
<dbReference type="InterPro" id="IPR015797">
    <property type="entry name" value="NUDIX_hydrolase-like_dom_sf"/>
</dbReference>
<dbReference type="CDD" id="cd04690">
    <property type="entry name" value="NUDIX_Hydrolase"/>
    <property type="match status" value="1"/>
</dbReference>
<keyword evidence="7" id="KW-1185">Reference proteome</keyword>
<dbReference type="OrthoDB" id="3532303at2"/>
<evidence type="ECO:0000256" key="1">
    <source>
        <dbReference type="ARBA" id="ARBA00001946"/>
    </source>
</evidence>
<proteinExistence type="inferred from homology"/>
<feature type="domain" description="Nudix hydrolase" evidence="5">
    <location>
        <begin position="4"/>
        <end position="130"/>
    </location>
</feature>
<gene>
    <name evidence="6" type="ORF">CTZ28_28400</name>
</gene>
<dbReference type="EMBL" id="PENI01000021">
    <property type="protein sequence ID" value="RMB82670.1"/>
    <property type="molecule type" value="Genomic_DNA"/>
</dbReference>
<dbReference type="InterPro" id="IPR020476">
    <property type="entry name" value="Nudix_hydrolase"/>
</dbReference>
<dbReference type="PROSITE" id="PS51462">
    <property type="entry name" value="NUDIX"/>
    <property type="match status" value="1"/>
</dbReference>
<name>A0A3M0I3B1_9ACTN</name>
<evidence type="ECO:0000256" key="3">
    <source>
        <dbReference type="ARBA" id="ARBA00022801"/>
    </source>
</evidence>
<sequence length="130" mass="14285">MTDDRTLTSVGWITRDQDRLLVVRTKGRDAFYLPGGKIEPGETHEQALVREVHEELGLRLLPTTLEHVVTIEAPAHGRPGIHLRMHCFTGTAHGSPHAGREIAELAWIGIDEAERCAPAVQQVLDALSGL</sequence>
<comment type="cofactor">
    <cofactor evidence="1">
        <name>Mg(2+)</name>
        <dbReference type="ChEBI" id="CHEBI:18420"/>
    </cofactor>
</comment>
<dbReference type="SUPFAM" id="SSF55811">
    <property type="entry name" value="Nudix"/>
    <property type="match status" value="1"/>
</dbReference>
<dbReference type="AlphaFoldDB" id="A0A3M0I3B1"/>
<comment type="caution">
    <text evidence="6">The sequence shown here is derived from an EMBL/GenBank/DDBJ whole genome shotgun (WGS) entry which is preliminary data.</text>
</comment>
<dbReference type="InterPro" id="IPR000086">
    <property type="entry name" value="NUDIX_hydrolase_dom"/>
</dbReference>
<dbReference type="PANTHER" id="PTHR43046:SF2">
    <property type="entry name" value="8-OXO-DGTP DIPHOSPHATASE-RELATED"/>
    <property type="match status" value="1"/>
</dbReference>
<dbReference type="InterPro" id="IPR020084">
    <property type="entry name" value="NUDIX_hydrolase_CS"/>
</dbReference>
<evidence type="ECO:0000259" key="5">
    <source>
        <dbReference type="PROSITE" id="PS51462"/>
    </source>
</evidence>
<dbReference type="RefSeq" id="WP_121892585.1">
    <property type="nucleotide sequence ID" value="NZ_PENI01000021.1"/>
</dbReference>
<reference evidence="6 7" key="1">
    <citation type="submission" date="2017-11" db="EMBL/GenBank/DDBJ databases">
        <title>Draft genome of actinobacteria isolated from guarana (Paullinia cupana (Mart.) Ducke.</title>
        <authorList>
            <person name="Siqueira K.A."/>
            <person name="Liotti R.G."/>
            <person name="Mendes T.A.O."/>
            <person name="Soares M.A."/>
        </authorList>
    </citation>
    <scope>NUCLEOTIDE SEQUENCE [LARGE SCALE GENOMIC DNA]</scope>
    <source>
        <strain evidence="6 7">193</strain>
    </source>
</reference>
<dbReference type="Proteomes" id="UP000270471">
    <property type="component" value="Unassembled WGS sequence"/>
</dbReference>
<keyword evidence="3 4" id="KW-0378">Hydrolase</keyword>
<evidence type="ECO:0000256" key="4">
    <source>
        <dbReference type="RuleBase" id="RU003476"/>
    </source>
</evidence>
<evidence type="ECO:0000313" key="7">
    <source>
        <dbReference type="Proteomes" id="UP000270471"/>
    </source>
</evidence>
<evidence type="ECO:0000256" key="2">
    <source>
        <dbReference type="ARBA" id="ARBA00005582"/>
    </source>
</evidence>
<dbReference type="GO" id="GO:0016787">
    <property type="term" value="F:hydrolase activity"/>
    <property type="evidence" value="ECO:0007669"/>
    <property type="project" value="UniProtKB-KW"/>
</dbReference>
<comment type="similarity">
    <text evidence="2 4">Belongs to the Nudix hydrolase family.</text>
</comment>
<evidence type="ECO:0000313" key="6">
    <source>
        <dbReference type="EMBL" id="RMB82670.1"/>
    </source>
</evidence>
<dbReference type="PRINTS" id="PR00502">
    <property type="entry name" value="NUDIXFAMILY"/>
</dbReference>
<accession>A0A3M0I3B1</accession>
<dbReference type="PROSITE" id="PS00893">
    <property type="entry name" value="NUDIX_BOX"/>
    <property type="match status" value="1"/>
</dbReference>
<dbReference type="Pfam" id="PF00293">
    <property type="entry name" value="NUDIX"/>
    <property type="match status" value="1"/>
</dbReference>